<dbReference type="CDD" id="cd03784">
    <property type="entry name" value="GT1_Gtf-like"/>
    <property type="match status" value="1"/>
</dbReference>
<dbReference type="Proteomes" id="UP001314205">
    <property type="component" value="Unassembled WGS sequence"/>
</dbReference>
<keyword evidence="4" id="KW-1133">Transmembrane helix</keyword>
<dbReference type="PANTHER" id="PTHR48043">
    <property type="entry name" value="EG:EG0003.4 PROTEIN-RELATED"/>
    <property type="match status" value="1"/>
</dbReference>
<evidence type="ECO:0000313" key="5">
    <source>
        <dbReference type="EMBL" id="CAK1587786.1"/>
    </source>
</evidence>
<gene>
    <name evidence="5" type="ORF">PARMNEM_LOCUS8512</name>
</gene>
<dbReference type="FunFam" id="3.40.50.2000:FF:000050">
    <property type="entry name" value="UDP-glucuronosyltransferase"/>
    <property type="match status" value="1"/>
</dbReference>
<keyword evidence="6" id="KW-1185">Reference proteome</keyword>
<evidence type="ECO:0000256" key="3">
    <source>
        <dbReference type="ARBA" id="ARBA00022679"/>
    </source>
</evidence>
<dbReference type="EMBL" id="CAVLGL010000082">
    <property type="protein sequence ID" value="CAK1587786.1"/>
    <property type="molecule type" value="Genomic_DNA"/>
</dbReference>
<dbReference type="Gene3D" id="3.40.50.2000">
    <property type="entry name" value="Glycogen Phosphorylase B"/>
    <property type="match status" value="1"/>
</dbReference>
<keyword evidence="3" id="KW-0808">Transferase</keyword>
<evidence type="ECO:0000256" key="2">
    <source>
        <dbReference type="ARBA" id="ARBA00022676"/>
    </source>
</evidence>
<evidence type="ECO:0000313" key="6">
    <source>
        <dbReference type="Proteomes" id="UP001314205"/>
    </source>
</evidence>
<sequence length="371" mass="42137">MLSGAVMHRHYMEYLVDTVRSLPVVPFLTNEFPVPMSFKDRLFNTYSFVNMMYYIWRDTARTISIYEQRFAPLAAARGVSLPPFSEAMHNISILFVNSHPSFTPAISLPPNVIEIAGYHIDEVTPPLPKDLQEILDSSPRGAVYFSLGSIHESAALPEKTKHDLLKVLGELPYTVLWKFEEKLDGLPKNVHIRSWMPQASILAHPNVKIFISHGGLLSTLETLRYGVPIITIPVFGDHASNAERCVQAGYALKIKLSSDMAPELKIALNEMISNDKYYKKVKSLSKVFNSRPVKESKLISHYVELAIESKGAYHLRSKAILYKWYELWMLDQVVAVLAVLFIFYVILKKIISAIIKKLAKDSKTKKDKKNK</sequence>
<dbReference type="InterPro" id="IPR002213">
    <property type="entry name" value="UDP_glucos_trans"/>
</dbReference>
<proteinExistence type="inferred from homology"/>
<comment type="caution">
    <text evidence="5">The sequence shown here is derived from an EMBL/GenBank/DDBJ whole genome shotgun (WGS) entry which is preliminary data.</text>
</comment>
<dbReference type="PANTHER" id="PTHR48043:SF159">
    <property type="entry name" value="EG:EG0003.4 PROTEIN-RELATED"/>
    <property type="match status" value="1"/>
</dbReference>
<keyword evidence="4" id="KW-0812">Transmembrane</keyword>
<protein>
    <recommendedName>
        <fullName evidence="7">UDP-glucuronosyltransferase</fullName>
    </recommendedName>
</protein>
<name>A0AAV1KXH2_9NEOP</name>
<dbReference type="SUPFAM" id="SSF53756">
    <property type="entry name" value="UDP-Glycosyltransferase/glycogen phosphorylase"/>
    <property type="match status" value="1"/>
</dbReference>
<comment type="similarity">
    <text evidence="1">Belongs to the UDP-glycosyltransferase family.</text>
</comment>
<dbReference type="Pfam" id="PF00201">
    <property type="entry name" value="UDPGT"/>
    <property type="match status" value="1"/>
</dbReference>
<evidence type="ECO:0000256" key="1">
    <source>
        <dbReference type="ARBA" id="ARBA00009995"/>
    </source>
</evidence>
<reference evidence="5 6" key="1">
    <citation type="submission" date="2023-11" db="EMBL/GenBank/DDBJ databases">
        <authorList>
            <person name="Hedman E."/>
            <person name="Englund M."/>
            <person name="Stromberg M."/>
            <person name="Nyberg Akerstrom W."/>
            <person name="Nylinder S."/>
            <person name="Jareborg N."/>
            <person name="Kallberg Y."/>
            <person name="Kronander E."/>
        </authorList>
    </citation>
    <scope>NUCLEOTIDE SEQUENCE [LARGE SCALE GENOMIC DNA]</scope>
</reference>
<evidence type="ECO:0008006" key="7">
    <source>
        <dbReference type="Google" id="ProtNLM"/>
    </source>
</evidence>
<feature type="transmembrane region" description="Helical" evidence="4">
    <location>
        <begin position="327"/>
        <end position="347"/>
    </location>
</feature>
<accession>A0AAV1KXH2</accession>
<dbReference type="InterPro" id="IPR050271">
    <property type="entry name" value="UDP-glycosyltransferase"/>
</dbReference>
<keyword evidence="4" id="KW-0472">Membrane</keyword>
<dbReference type="GO" id="GO:0008194">
    <property type="term" value="F:UDP-glycosyltransferase activity"/>
    <property type="evidence" value="ECO:0007669"/>
    <property type="project" value="InterPro"/>
</dbReference>
<keyword evidence="2" id="KW-0328">Glycosyltransferase</keyword>
<dbReference type="AlphaFoldDB" id="A0AAV1KXH2"/>
<organism evidence="5 6">
    <name type="scientific">Parnassius mnemosyne</name>
    <name type="common">clouded apollo</name>
    <dbReference type="NCBI Taxonomy" id="213953"/>
    <lineage>
        <taxon>Eukaryota</taxon>
        <taxon>Metazoa</taxon>
        <taxon>Ecdysozoa</taxon>
        <taxon>Arthropoda</taxon>
        <taxon>Hexapoda</taxon>
        <taxon>Insecta</taxon>
        <taxon>Pterygota</taxon>
        <taxon>Neoptera</taxon>
        <taxon>Endopterygota</taxon>
        <taxon>Lepidoptera</taxon>
        <taxon>Glossata</taxon>
        <taxon>Ditrysia</taxon>
        <taxon>Papilionoidea</taxon>
        <taxon>Papilionidae</taxon>
        <taxon>Parnassiinae</taxon>
        <taxon>Parnassini</taxon>
        <taxon>Parnassius</taxon>
        <taxon>Driopa</taxon>
    </lineage>
</organism>
<evidence type="ECO:0000256" key="4">
    <source>
        <dbReference type="SAM" id="Phobius"/>
    </source>
</evidence>